<organism evidence="2">
    <name type="scientific">Arion vulgaris</name>
    <dbReference type="NCBI Taxonomy" id="1028688"/>
    <lineage>
        <taxon>Eukaryota</taxon>
        <taxon>Metazoa</taxon>
        <taxon>Spiralia</taxon>
        <taxon>Lophotrochozoa</taxon>
        <taxon>Mollusca</taxon>
        <taxon>Gastropoda</taxon>
        <taxon>Heterobranchia</taxon>
        <taxon>Euthyneura</taxon>
        <taxon>Panpulmonata</taxon>
        <taxon>Eupulmonata</taxon>
        <taxon>Stylommatophora</taxon>
        <taxon>Helicina</taxon>
        <taxon>Arionoidea</taxon>
        <taxon>Arionidae</taxon>
        <taxon>Arion</taxon>
    </lineage>
</organism>
<evidence type="ECO:0000313" key="1">
    <source>
        <dbReference type="EMBL" id="CEK72422.1"/>
    </source>
</evidence>
<proteinExistence type="predicted"/>
<dbReference type="AlphaFoldDB" id="A0A0B6ZV30"/>
<dbReference type="EMBL" id="HACG01025557">
    <property type="protein sequence ID" value="CEK72422.1"/>
    <property type="molecule type" value="Transcribed_RNA"/>
</dbReference>
<protein>
    <submittedName>
        <fullName evidence="2">Uncharacterized protein</fullName>
    </submittedName>
</protein>
<accession>A0A0B6ZV30</accession>
<name>A0A0B6ZV30_9EUPU</name>
<gene>
    <name evidence="2" type="primary">ORF82352</name>
    <name evidence="1" type="synonym">ORF82351</name>
</gene>
<reference evidence="2" key="1">
    <citation type="submission" date="2014-12" db="EMBL/GenBank/DDBJ databases">
        <title>Insight into the proteome of Arion vulgaris.</title>
        <authorList>
            <person name="Aradska J."/>
            <person name="Bulat T."/>
            <person name="Smidak R."/>
            <person name="Sarate P."/>
            <person name="Gangsoo J."/>
            <person name="Sialana F."/>
            <person name="Bilban M."/>
            <person name="Lubec G."/>
        </authorList>
    </citation>
    <scope>NUCLEOTIDE SEQUENCE</scope>
    <source>
        <tissue evidence="2">Skin</tissue>
    </source>
</reference>
<dbReference type="EMBL" id="HACG01025558">
    <property type="protein sequence ID" value="CEK72423.1"/>
    <property type="molecule type" value="Transcribed_RNA"/>
</dbReference>
<evidence type="ECO:0000313" key="2">
    <source>
        <dbReference type="EMBL" id="CEK72423.1"/>
    </source>
</evidence>
<sequence length="58" mass="6635">MSCFEGMYRAGQVQIFLMCVCGGGKRSRYWCAQEWSVLHLKSGADKYGTDRTYELSTK</sequence>